<dbReference type="OrthoDB" id="8903468at2759"/>
<dbReference type="AlphaFoldDB" id="A0A6I9N0D7"/>
<evidence type="ECO:0000313" key="3">
    <source>
        <dbReference type="RefSeq" id="XP_010767405.1"/>
    </source>
</evidence>
<evidence type="ECO:0000256" key="1">
    <source>
        <dbReference type="SAM" id="MobiDB-lite"/>
    </source>
</evidence>
<feature type="compositionally biased region" description="Basic and acidic residues" evidence="1">
    <location>
        <begin position="41"/>
        <end position="50"/>
    </location>
</feature>
<dbReference type="KEGG" id="ncc:104943651"/>
<accession>A0A6I9N0D7</accession>
<evidence type="ECO:0000313" key="2">
    <source>
        <dbReference type="Proteomes" id="UP000504611"/>
    </source>
</evidence>
<feature type="region of interest" description="Disordered" evidence="1">
    <location>
        <begin position="21"/>
        <end position="78"/>
    </location>
</feature>
<dbReference type="GeneID" id="104943651"/>
<name>A0A6I9N0D7_9TELE</name>
<feature type="compositionally biased region" description="Polar residues" evidence="1">
    <location>
        <begin position="21"/>
        <end position="37"/>
    </location>
</feature>
<protein>
    <submittedName>
        <fullName evidence="3">Leucine-rich repeat serine/threonine-protein kinase 1-like</fullName>
    </submittedName>
</protein>
<feature type="compositionally biased region" description="Low complexity" evidence="1">
    <location>
        <begin position="51"/>
        <end position="66"/>
    </location>
</feature>
<dbReference type="RefSeq" id="XP_010767405.1">
    <property type="nucleotide sequence ID" value="XM_010769103.1"/>
</dbReference>
<dbReference type="Proteomes" id="UP000504611">
    <property type="component" value="Unplaced"/>
</dbReference>
<organism evidence="2 3">
    <name type="scientific">Notothenia coriiceps</name>
    <name type="common">black rockcod</name>
    <dbReference type="NCBI Taxonomy" id="8208"/>
    <lineage>
        <taxon>Eukaryota</taxon>
        <taxon>Metazoa</taxon>
        <taxon>Chordata</taxon>
        <taxon>Craniata</taxon>
        <taxon>Vertebrata</taxon>
        <taxon>Euteleostomi</taxon>
        <taxon>Actinopterygii</taxon>
        <taxon>Neopterygii</taxon>
        <taxon>Teleostei</taxon>
        <taxon>Neoteleostei</taxon>
        <taxon>Acanthomorphata</taxon>
        <taxon>Eupercaria</taxon>
        <taxon>Perciformes</taxon>
        <taxon>Notothenioidei</taxon>
        <taxon>Nototheniidae</taxon>
        <taxon>Notothenia</taxon>
    </lineage>
</organism>
<keyword evidence="2" id="KW-1185">Reference proteome</keyword>
<reference evidence="3" key="1">
    <citation type="submission" date="2025-08" db="UniProtKB">
        <authorList>
            <consortium name="RefSeq"/>
        </authorList>
    </citation>
    <scope>IDENTIFICATION</scope>
    <source>
        <tissue evidence="3">Muscle</tissue>
    </source>
</reference>
<gene>
    <name evidence="3" type="primary">LOC104943651</name>
</gene>
<proteinExistence type="predicted"/>
<sequence length="128" mass="14611">MLKRTDGEVTLMYSEEAGTQILQQQDSLTDYNPLQSTQQDRQQDRQHNQKQDQQQDQQQVQDQQQDSAESVRPSEPRLQAFTLLEVSRTLWIPRRGGDVMVIELQSHGDELRGRVTAVLTPPGHSSLG</sequence>